<protein>
    <recommendedName>
        <fullName evidence="6">Septation ring formation regulator EzrA</fullName>
    </recommendedName>
</protein>
<dbReference type="RefSeq" id="WP_002996980.1">
    <property type="nucleotide sequence ID" value="NZ_UHFA01000002.1"/>
</dbReference>
<dbReference type="GO" id="GO:0005886">
    <property type="term" value="C:plasma membrane"/>
    <property type="evidence" value="ECO:0007669"/>
    <property type="project" value="UniProtKB-SubCell"/>
</dbReference>
<feature type="topological domain" description="Extracellular" evidence="6">
    <location>
        <begin position="1"/>
        <end position="7"/>
    </location>
</feature>
<evidence type="ECO:0000256" key="2">
    <source>
        <dbReference type="ARBA" id="ARBA00022989"/>
    </source>
</evidence>
<evidence type="ECO:0000256" key="4">
    <source>
        <dbReference type="ARBA" id="ARBA00023136"/>
    </source>
</evidence>
<dbReference type="GO" id="GO:0005940">
    <property type="term" value="C:septin ring"/>
    <property type="evidence" value="ECO:0007669"/>
    <property type="project" value="InterPro"/>
</dbReference>
<name>A0A380JFC2_STRDO</name>
<dbReference type="GO" id="GO:0000921">
    <property type="term" value="P:septin ring assembly"/>
    <property type="evidence" value="ECO:0007669"/>
    <property type="project" value="InterPro"/>
</dbReference>
<dbReference type="GO" id="GO:0000917">
    <property type="term" value="P:division septum assembly"/>
    <property type="evidence" value="ECO:0007669"/>
    <property type="project" value="UniProtKB-KW"/>
</dbReference>
<accession>A0A380JFC2</accession>
<evidence type="ECO:0000256" key="3">
    <source>
        <dbReference type="ARBA" id="ARBA00023054"/>
    </source>
</evidence>
<dbReference type="Proteomes" id="UP000254082">
    <property type="component" value="Unassembled WGS sequence"/>
</dbReference>
<dbReference type="OrthoDB" id="1654473at2"/>
<dbReference type="EMBL" id="UHFA01000002">
    <property type="protein sequence ID" value="SUN36829.1"/>
    <property type="molecule type" value="Genomic_DNA"/>
</dbReference>
<dbReference type="InterPro" id="IPR010379">
    <property type="entry name" value="EzrA"/>
</dbReference>
<keyword evidence="4 6" id="KW-0472">Membrane</keyword>
<dbReference type="Pfam" id="PF06160">
    <property type="entry name" value="EzrA"/>
    <property type="match status" value="1"/>
</dbReference>
<comment type="subcellular location">
    <subcellularLocation>
        <location evidence="6">Cell membrane</location>
        <topology evidence="6">Single-pass membrane protein</topology>
    </subcellularLocation>
    <text evidence="6">Colocalized with FtsZ to the nascent septal site.</text>
</comment>
<evidence type="ECO:0000256" key="6">
    <source>
        <dbReference type="HAMAP-Rule" id="MF_00728"/>
    </source>
</evidence>
<keyword evidence="3 6" id="KW-0175">Coiled coil</keyword>
<reference evidence="8 9" key="1">
    <citation type="submission" date="2018-06" db="EMBL/GenBank/DDBJ databases">
        <authorList>
            <consortium name="Pathogen Informatics"/>
            <person name="Doyle S."/>
        </authorList>
    </citation>
    <scope>NUCLEOTIDE SEQUENCE [LARGE SCALE GENOMIC DNA]</scope>
    <source>
        <strain evidence="9">NCTC 11391</strain>
    </source>
</reference>
<dbReference type="HAMAP" id="MF_00728">
    <property type="entry name" value="EzrA"/>
    <property type="match status" value="1"/>
</dbReference>
<evidence type="ECO:0000256" key="1">
    <source>
        <dbReference type="ARBA" id="ARBA00022692"/>
    </source>
</evidence>
<keyword evidence="5 6" id="KW-0717">Septation</keyword>
<keyword evidence="6" id="KW-0132">Cell division</keyword>
<dbReference type="AlphaFoldDB" id="A0A380JFC2"/>
<dbReference type="NCBIfam" id="NF003410">
    <property type="entry name" value="PRK04778.1-4"/>
    <property type="match status" value="1"/>
</dbReference>
<keyword evidence="6" id="KW-0131">Cell cycle</keyword>
<keyword evidence="6" id="KW-1003">Cell membrane</keyword>
<gene>
    <name evidence="6 8" type="primary">ezrA</name>
    <name evidence="8" type="ORF">NCTC11391_01768</name>
</gene>
<comment type="similarity">
    <text evidence="6">Belongs to the EzrA family.</text>
</comment>
<dbReference type="NCBIfam" id="NF003407">
    <property type="entry name" value="PRK04778.1-1"/>
    <property type="match status" value="1"/>
</dbReference>
<evidence type="ECO:0000313" key="9">
    <source>
        <dbReference type="Proteomes" id="UP000254082"/>
    </source>
</evidence>
<feature type="topological domain" description="Cytoplasmic" evidence="6">
    <location>
        <begin position="27"/>
        <end position="574"/>
    </location>
</feature>
<comment type="function">
    <text evidence="6">Negative regulator of FtsZ ring formation; modulates the frequency and position of FtsZ ring formation. Inhibits FtsZ ring formation at polar sites. Interacts either with FtsZ or with one of its binding partners to promote depolymerization.</text>
</comment>
<sequence>MSSGIVVLIVALVLVVIVGYLIGVILRKRNDLRLAQLEERKQQLFEQPVAKELESVKKLNLIGQSQTTFREWNQKWTDLSTNTVKDIEANLVEAENQNDSFRFLKVRNSLGTIESQLDLAQEDISSVRDALGILKDQEDKNSARVKHALDLYEDLKTSIEDNSDNFGATKTEIEKQLKNIEAEFSQFVTLNSTGDPVEAAEILDKAEEHTIALGQISEKIPAIVAKLEDDFPDQLDDLESGYGKLLDAHYHFPERNIERRFQDIRESISSNADGLATLDLDRALEENEEIQEKIDGLYAIFEREIDANKQVMKDSKILPKYLEHAKHNNQALEKEMAHLNSLYIIEDNETLSVSKFAKELKKIEDDTIPAIENFDTQEKPFSELKRIFDDALKTLSNVEDGQIELSGELKGIERIENESRIKADDYVNQLHVIKRFMEKRNLPGIPQDFLSIFFTTSEHLETLLDELSKGRININLVARLTESAGSSMDLLIETTYRVVQNATLTEQLLQYSNRYRSFEPAVQESFEIALKLFEKEYDYKSSFEEISYALEVVEPGVTDRFVSSYERTREIIRF</sequence>
<keyword evidence="1 6" id="KW-0812">Transmembrane</keyword>
<proteinExistence type="inferred from homology"/>
<keyword evidence="2 6" id="KW-1133">Transmembrane helix</keyword>
<feature type="transmembrane region" description="Helical" evidence="7">
    <location>
        <begin position="6"/>
        <end position="26"/>
    </location>
</feature>
<evidence type="ECO:0000256" key="7">
    <source>
        <dbReference type="SAM" id="Phobius"/>
    </source>
</evidence>
<feature type="coiled-coil region" evidence="6">
    <location>
        <begin position="280"/>
        <end position="342"/>
    </location>
</feature>
<organism evidence="8 9">
    <name type="scientific">Streptococcus downei MFe28</name>
    <dbReference type="NCBI Taxonomy" id="764290"/>
    <lineage>
        <taxon>Bacteria</taxon>
        <taxon>Bacillati</taxon>
        <taxon>Bacillota</taxon>
        <taxon>Bacilli</taxon>
        <taxon>Lactobacillales</taxon>
        <taxon>Streptococcaceae</taxon>
        <taxon>Streptococcus</taxon>
    </lineage>
</organism>
<evidence type="ECO:0000313" key="8">
    <source>
        <dbReference type="EMBL" id="SUN36829.1"/>
    </source>
</evidence>
<evidence type="ECO:0000256" key="5">
    <source>
        <dbReference type="ARBA" id="ARBA00023210"/>
    </source>
</evidence>
<keyword evidence="9" id="KW-1185">Reference proteome</keyword>